<evidence type="ECO:0000313" key="7">
    <source>
        <dbReference type="EMBL" id="NBE06268.1"/>
    </source>
</evidence>
<dbReference type="InterPro" id="IPR050638">
    <property type="entry name" value="AA-Vitamin_Transporters"/>
</dbReference>
<feature type="transmembrane region" description="Helical" evidence="5">
    <location>
        <begin position="211"/>
        <end position="231"/>
    </location>
</feature>
<dbReference type="InterPro" id="IPR037185">
    <property type="entry name" value="EmrE-like"/>
</dbReference>
<dbReference type="PANTHER" id="PTHR32322:SF9">
    <property type="entry name" value="AMINO-ACID METABOLITE EFFLUX PUMP-RELATED"/>
    <property type="match status" value="1"/>
</dbReference>
<feature type="transmembrane region" description="Helical" evidence="5">
    <location>
        <begin position="148"/>
        <end position="167"/>
    </location>
</feature>
<reference evidence="8" key="1">
    <citation type="submission" date="2020-01" db="EMBL/GenBank/DDBJ databases">
        <title>Sphingomonas sp. strain CSW-10.</title>
        <authorList>
            <person name="Chen W.-M."/>
        </authorList>
    </citation>
    <scope>NUCLEOTIDE SEQUENCE [LARGE SCALE GENOMIC DNA]</scope>
    <source>
        <strain evidence="8">CCP-1</strain>
    </source>
</reference>
<name>A0ABW9Y174_9RHOB</name>
<feature type="domain" description="EamA" evidence="6">
    <location>
        <begin position="149"/>
        <end position="282"/>
    </location>
</feature>
<dbReference type="Pfam" id="PF00892">
    <property type="entry name" value="EamA"/>
    <property type="match status" value="2"/>
</dbReference>
<keyword evidence="2 5" id="KW-0812">Transmembrane</keyword>
<gene>
    <name evidence="7" type="ORF">GU920_01885</name>
</gene>
<dbReference type="InterPro" id="IPR000620">
    <property type="entry name" value="EamA_dom"/>
</dbReference>
<keyword evidence="3 5" id="KW-1133">Transmembrane helix</keyword>
<evidence type="ECO:0000256" key="3">
    <source>
        <dbReference type="ARBA" id="ARBA00022989"/>
    </source>
</evidence>
<dbReference type="RefSeq" id="WP_161765285.1">
    <property type="nucleotide sequence ID" value="NZ_JAAATW010000001.1"/>
</dbReference>
<feature type="transmembrane region" description="Helical" evidence="5">
    <location>
        <begin position="38"/>
        <end position="55"/>
    </location>
</feature>
<comment type="caution">
    <text evidence="7">The sequence shown here is derived from an EMBL/GenBank/DDBJ whole genome shotgun (WGS) entry which is preliminary data.</text>
</comment>
<feature type="transmembrane region" description="Helical" evidence="5">
    <location>
        <begin position="243"/>
        <end position="262"/>
    </location>
</feature>
<evidence type="ECO:0000256" key="5">
    <source>
        <dbReference type="SAM" id="Phobius"/>
    </source>
</evidence>
<feature type="transmembrane region" description="Helical" evidence="5">
    <location>
        <begin position="179"/>
        <end position="199"/>
    </location>
</feature>
<feature type="transmembrane region" description="Helical" evidence="5">
    <location>
        <begin position="64"/>
        <end position="87"/>
    </location>
</feature>
<evidence type="ECO:0000259" key="6">
    <source>
        <dbReference type="Pfam" id="PF00892"/>
    </source>
</evidence>
<organism evidence="7 8">
    <name type="scientific">Paragemmobacter ruber</name>
    <dbReference type="NCBI Taxonomy" id="1985673"/>
    <lineage>
        <taxon>Bacteria</taxon>
        <taxon>Pseudomonadati</taxon>
        <taxon>Pseudomonadota</taxon>
        <taxon>Alphaproteobacteria</taxon>
        <taxon>Rhodobacterales</taxon>
        <taxon>Paracoccaceae</taxon>
        <taxon>Paragemmobacter</taxon>
    </lineage>
</organism>
<evidence type="ECO:0000313" key="8">
    <source>
        <dbReference type="Proteomes" id="UP001517376"/>
    </source>
</evidence>
<dbReference type="SUPFAM" id="SSF103481">
    <property type="entry name" value="Multidrug resistance efflux transporter EmrE"/>
    <property type="match status" value="2"/>
</dbReference>
<keyword evidence="8" id="KW-1185">Reference proteome</keyword>
<feature type="transmembrane region" description="Helical" evidence="5">
    <location>
        <begin position="122"/>
        <end position="142"/>
    </location>
</feature>
<evidence type="ECO:0000256" key="4">
    <source>
        <dbReference type="ARBA" id="ARBA00023136"/>
    </source>
</evidence>
<comment type="subcellular location">
    <subcellularLocation>
        <location evidence="1">Membrane</location>
        <topology evidence="1">Multi-pass membrane protein</topology>
    </subcellularLocation>
</comment>
<dbReference type="EMBL" id="JAAATW010000001">
    <property type="protein sequence ID" value="NBE06268.1"/>
    <property type="molecule type" value="Genomic_DNA"/>
</dbReference>
<feature type="domain" description="EamA" evidence="6">
    <location>
        <begin position="8"/>
        <end position="139"/>
    </location>
</feature>
<protein>
    <submittedName>
        <fullName evidence="7">EamA family transporter</fullName>
    </submittedName>
</protein>
<evidence type="ECO:0000256" key="1">
    <source>
        <dbReference type="ARBA" id="ARBA00004141"/>
    </source>
</evidence>
<evidence type="ECO:0000256" key="2">
    <source>
        <dbReference type="ARBA" id="ARBA00022692"/>
    </source>
</evidence>
<keyword evidence="4 5" id="KW-0472">Membrane</keyword>
<proteinExistence type="predicted"/>
<dbReference type="Proteomes" id="UP001517376">
    <property type="component" value="Unassembled WGS sequence"/>
</dbReference>
<feature type="transmembrane region" description="Helical" evidence="5">
    <location>
        <begin position="268"/>
        <end position="286"/>
    </location>
</feature>
<sequence length="302" mass="30431">MGRRDWGLLLLLSLLWGGSFFFVELALAGGLGAMPLVWLRVALAAGVLALVLWVTGRPFPRGRAVWGAIAVMGLLNNAGPFTLFALAQGQIGGGLAAILNAMTPILTVLALAGLAGERRPGAGRIIGVVAGFLGVLVMMGGGVTGGALWAKLACLGAAGCYALASVWGRRFRAMGVDPLAVAFGQCATAAGMLLLPAVASGGGAWGASGAGVWAAVGALAVLSTALAYVIFFRLLRDAGAVNVALVTFLIPVSAVALGAVFLGERLEARHLAGAGLIALGLAALDGRAGRWIAARLGWRIST</sequence>
<dbReference type="PANTHER" id="PTHR32322">
    <property type="entry name" value="INNER MEMBRANE TRANSPORTER"/>
    <property type="match status" value="1"/>
</dbReference>
<accession>A0ABW9Y174</accession>
<feature type="transmembrane region" description="Helical" evidence="5">
    <location>
        <begin position="93"/>
        <end position="115"/>
    </location>
</feature>